<protein>
    <recommendedName>
        <fullName evidence="6">Nucleoside diphosphate kinase homolog 7</fullName>
        <shortName evidence="6">NDK 7</shortName>
    </recommendedName>
</protein>
<dbReference type="InterPro" id="IPR023005">
    <property type="entry name" value="Nucleoside_diP_kinase_AS"/>
</dbReference>
<keyword evidence="14" id="KW-1185">Reference proteome</keyword>
<keyword evidence="6" id="KW-0378">Hydrolase</keyword>
<keyword evidence="10" id="KW-0547">Nucleotide-binding</keyword>
<evidence type="ECO:0000313" key="14">
    <source>
        <dbReference type="Proteomes" id="UP000289886"/>
    </source>
</evidence>
<reference evidence="13 14" key="1">
    <citation type="submission" date="2019-01" db="EMBL/GenBank/DDBJ databases">
        <title>Draft Genome and Complete Hox-Cluster Characterization of the Sterlet Sturgeon (Acipenser ruthenus).</title>
        <authorList>
            <person name="Wei Q."/>
        </authorList>
    </citation>
    <scope>NUCLEOTIDE SEQUENCE [LARGE SCALE GENOMIC DNA]</scope>
    <source>
        <strain evidence="13">WHYD16114868_AA</strain>
        <tissue evidence="13">Blood</tissue>
    </source>
</reference>
<dbReference type="GO" id="GO:0008408">
    <property type="term" value="F:3'-5' exonuclease activity"/>
    <property type="evidence" value="ECO:0007669"/>
    <property type="project" value="UniProtKB-UniRule"/>
</dbReference>
<dbReference type="PRINTS" id="PR01243">
    <property type="entry name" value="NUCDPKINASE"/>
</dbReference>
<evidence type="ECO:0000313" key="13">
    <source>
        <dbReference type="EMBL" id="RXM98875.1"/>
    </source>
</evidence>
<keyword evidence="6 10" id="KW-0418">Kinase</keyword>
<dbReference type="CDD" id="cd04412">
    <property type="entry name" value="NDPk7B"/>
    <property type="match status" value="1"/>
</dbReference>
<keyword evidence="4" id="KW-0206">Cytoskeleton</keyword>
<dbReference type="PANTHER" id="PTHR43109">
    <property type="entry name" value="NUCLEOSIDE DIPHOSPHATE KINASE 7"/>
    <property type="match status" value="1"/>
</dbReference>
<gene>
    <name evidence="13" type="ORF">EOD39_12513</name>
</gene>
<dbReference type="Gene3D" id="3.30.70.141">
    <property type="entry name" value="Nucleoside diphosphate kinase-like domain"/>
    <property type="match status" value="2"/>
</dbReference>
<feature type="active site" description="Pros-phosphohistidine intermediate" evidence="7">
    <location>
        <position position="179"/>
    </location>
</feature>
<dbReference type="GO" id="GO:0006241">
    <property type="term" value="P:CTP biosynthetic process"/>
    <property type="evidence" value="ECO:0007669"/>
    <property type="project" value="UniProtKB-UniRule"/>
</dbReference>
<dbReference type="InterPro" id="IPR006602">
    <property type="entry name" value="DM10_dom"/>
</dbReference>
<feature type="region of interest" description="Disordered" evidence="11">
    <location>
        <begin position="156"/>
        <end position="182"/>
    </location>
</feature>
<dbReference type="GO" id="GO:0006183">
    <property type="term" value="P:GTP biosynthetic process"/>
    <property type="evidence" value="ECO:0007669"/>
    <property type="project" value="UniProtKB-UniRule"/>
</dbReference>
<comment type="caution">
    <text evidence="13">The sequence shown here is derived from an EMBL/GenBank/DDBJ whole genome shotgun (WGS) entry which is preliminary data.</text>
</comment>
<dbReference type="InterPro" id="IPR037993">
    <property type="entry name" value="NDPk7B"/>
</dbReference>
<comment type="similarity">
    <text evidence="2 6 8 9">Belongs to the NDK family.</text>
</comment>
<dbReference type="GO" id="GO:0006228">
    <property type="term" value="P:UTP biosynthetic process"/>
    <property type="evidence" value="ECO:0007669"/>
    <property type="project" value="UniProtKB-UniRule"/>
</dbReference>
<evidence type="ECO:0000256" key="2">
    <source>
        <dbReference type="ARBA" id="ARBA00008142"/>
    </source>
</evidence>
<dbReference type="Proteomes" id="UP000289886">
    <property type="component" value="Unassembled WGS sequence"/>
</dbReference>
<dbReference type="Pfam" id="PF00334">
    <property type="entry name" value="NDK"/>
    <property type="match status" value="2"/>
</dbReference>
<evidence type="ECO:0000259" key="12">
    <source>
        <dbReference type="PROSITE" id="PS51336"/>
    </source>
</evidence>
<dbReference type="AlphaFoldDB" id="A0A662YRU8"/>
<dbReference type="SUPFAM" id="SSF54919">
    <property type="entry name" value="Nucleoside diphosphate kinase, NDK"/>
    <property type="match status" value="2"/>
</dbReference>
<evidence type="ECO:0000256" key="6">
    <source>
        <dbReference type="PIRNR" id="PIRNR036503"/>
    </source>
</evidence>
<dbReference type="PANTHER" id="PTHR43109:SF2">
    <property type="entry name" value="NUCLEOSIDE DIPHOSPHATE KINASE 7"/>
    <property type="match status" value="1"/>
</dbReference>
<dbReference type="GO" id="GO:0005879">
    <property type="term" value="C:axonemal microtubule"/>
    <property type="evidence" value="ECO:0007669"/>
    <property type="project" value="TreeGrafter"/>
</dbReference>
<evidence type="ECO:0000256" key="11">
    <source>
        <dbReference type="SAM" id="MobiDB-lite"/>
    </source>
</evidence>
<comment type="caution">
    <text evidence="8">Lacks conserved residue(s) required for the propagation of feature annotation.</text>
</comment>
<dbReference type="PROSITE" id="PS00469">
    <property type="entry name" value="NDPK"/>
    <property type="match status" value="1"/>
</dbReference>
<dbReference type="EMBL" id="SCEB01000534">
    <property type="protein sequence ID" value="RXM98875.1"/>
    <property type="molecule type" value="Genomic_DNA"/>
</dbReference>
<dbReference type="InterPro" id="IPR001564">
    <property type="entry name" value="Nucleoside_diP_kinase"/>
</dbReference>
<sequence>MLVKLICDMYKSQEERFAFLAEWYDPNAALLRQYQFLFYPKDRSVEMFDMKNHRTFLRRTKYDDINLQDLFVGNRLNVFSRQLHLIEYGDQYTANKLGSRKEKKEALDFYAEHQSKSFFNNLVQFITSGPVVAMEILGDEAVTAWRRLLGPTDSSVARNEAPDSVRANFGTDGTKNAGHGSDSLASAARELEFFFPSTGRGPSNTAKYSDCTCCLIKPHAITEELTGKILNAISDAGFEISALQMFILDRANAEEFYEIYKGVVAEYTGMVAELCSGPCMALEIHGSEAPKTFREFCGPADPRLEERQVPHLLYLFTEDVPEYYKEEGDIVIENYGYFIRGASTTFSAVHRWVSAIHVPRGLYMFL</sequence>
<dbReference type="InterPro" id="IPR011410">
    <property type="entry name" value="NDPK7"/>
</dbReference>
<keyword evidence="6" id="KW-0539">Nucleus</keyword>
<dbReference type="SMART" id="SM00676">
    <property type="entry name" value="DM10"/>
    <property type="match status" value="1"/>
</dbReference>
<dbReference type="SMART" id="SM00562">
    <property type="entry name" value="NDK"/>
    <property type="match status" value="2"/>
</dbReference>
<dbReference type="PROSITE" id="PS51374">
    <property type="entry name" value="NDPK_LIKE"/>
    <property type="match status" value="2"/>
</dbReference>
<evidence type="ECO:0000256" key="8">
    <source>
        <dbReference type="PROSITE-ProRule" id="PRU00706"/>
    </source>
</evidence>
<accession>A0A662YRU8</accession>
<evidence type="ECO:0000256" key="4">
    <source>
        <dbReference type="ARBA" id="ARBA00023212"/>
    </source>
</evidence>
<organism evidence="13 14">
    <name type="scientific">Acipenser ruthenus</name>
    <name type="common">Sterlet sturgeon</name>
    <dbReference type="NCBI Taxonomy" id="7906"/>
    <lineage>
        <taxon>Eukaryota</taxon>
        <taxon>Metazoa</taxon>
        <taxon>Chordata</taxon>
        <taxon>Craniata</taxon>
        <taxon>Vertebrata</taxon>
        <taxon>Euteleostomi</taxon>
        <taxon>Actinopterygii</taxon>
        <taxon>Chondrostei</taxon>
        <taxon>Acipenseriformes</taxon>
        <taxon>Acipenseridae</taxon>
        <taxon>Acipenser</taxon>
    </lineage>
</organism>
<dbReference type="GO" id="GO:0004550">
    <property type="term" value="F:nucleoside diphosphate kinase activity"/>
    <property type="evidence" value="ECO:0007669"/>
    <property type="project" value="UniProtKB-EC"/>
</dbReference>
<comment type="catalytic activity">
    <reaction evidence="10">
        <text>a 2'-deoxyribonucleoside 5'-diphosphate + ATP = a 2'-deoxyribonucleoside 5'-triphosphate + ADP</text>
        <dbReference type="Rhea" id="RHEA:44640"/>
        <dbReference type="ChEBI" id="CHEBI:30616"/>
        <dbReference type="ChEBI" id="CHEBI:61560"/>
        <dbReference type="ChEBI" id="CHEBI:73316"/>
        <dbReference type="ChEBI" id="CHEBI:456216"/>
        <dbReference type="EC" id="2.7.4.6"/>
    </reaction>
</comment>
<keyword evidence="5" id="KW-0966">Cell projection</keyword>
<dbReference type="PIRSF" id="PIRSF036503">
    <property type="entry name" value="NDK7"/>
    <property type="match status" value="1"/>
</dbReference>
<evidence type="ECO:0000256" key="7">
    <source>
        <dbReference type="PIRSR" id="PIRSR036503-50"/>
    </source>
</evidence>
<feature type="domain" description="DM10" evidence="12">
    <location>
        <begin position="13"/>
        <end position="101"/>
    </location>
</feature>
<keyword evidence="3" id="KW-0963">Cytoplasm</keyword>
<keyword evidence="10" id="KW-0067">ATP-binding</keyword>
<keyword evidence="6 10" id="KW-0808">Transferase</keyword>
<evidence type="ECO:0000256" key="5">
    <source>
        <dbReference type="ARBA" id="ARBA00023273"/>
    </source>
</evidence>
<name>A0A662YRU8_ACIRT</name>
<proteinExistence type="inferred from homology"/>
<dbReference type="InterPro" id="IPR036850">
    <property type="entry name" value="NDK-like_dom_sf"/>
</dbReference>
<dbReference type="GO" id="GO:0005524">
    <property type="term" value="F:ATP binding"/>
    <property type="evidence" value="ECO:0007669"/>
    <property type="project" value="UniProtKB-UniRule"/>
</dbReference>
<dbReference type="PROSITE" id="PS51336">
    <property type="entry name" value="DM10"/>
    <property type="match status" value="1"/>
</dbReference>
<comment type="subcellular location">
    <subcellularLocation>
        <location evidence="1">Cytoplasm</location>
        <location evidence="1">Cytoskeleton</location>
        <location evidence="1">Cilium axoneme</location>
    </subcellularLocation>
</comment>
<evidence type="ECO:0000256" key="10">
    <source>
        <dbReference type="RuleBase" id="RU004013"/>
    </source>
</evidence>
<evidence type="ECO:0000256" key="1">
    <source>
        <dbReference type="ARBA" id="ARBA00004430"/>
    </source>
</evidence>
<dbReference type="GO" id="GO:0005813">
    <property type="term" value="C:centrosome"/>
    <property type="evidence" value="ECO:0007669"/>
    <property type="project" value="TreeGrafter"/>
</dbReference>
<dbReference type="Pfam" id="PF25364">
    <property type="entry name" value="PH_NDK7_N"/>
    <property type="match status" value="1"/>
</dbReference>
<evidence type="ECO:0000256" key="3">
    <source>
        <dbReference type="ARBA" id="ARBA00022490"/>
    </source>
</evidence>
<dbReference type="InterPro" id="IPR057579">
    <property type="entry name" value="DM10_NDK7"/>
</dbReference>
<evidence type="ECO:0000256" key="9">
    <source>
        <dbReference type="RuleBase" id="RU004011"/>
    </source>
</evidence>
<dbReference type="InterPro" id="IPR034907">
    <property type="entry name" value="NDK-like_dom"/>
</dbReference>